<dbReference type="InterPro" id="IPR053137">
    <property type="entry name" value="NLR-like"/>
</dbReference>
<dbReference type="Gene3D" id="1.25.40.10">
    <property type="entry name" value="Tetratricopeptide repeat domain"/>
    <property type="match status" value="2"/>
</dbReference>
<keyword evidence="4" id="KW-1185">Reference proteome</keyword>
<dbReference type="Gene3D" id="3.40.50.1820">
    <property type="entry name" value="alpha/beta hydrolase"/>
    <property type="match status" value="1"/>
</dbReference>
<dbReference type="Proteomes" id="UP000188318">
    <property type="component" value="Unassembled WGS sequence"/>
</dbReference>
<dbReference type="OrthoDB" id="5986190at2759"/>
<evidence type="ECO:0000313" key="3">
    <source>
        <dbReference type="EMBL" id="OOF97746.1"/>
    </source>
</evidence>
<dbReference type="Pfam" id="PF05729">
    <property type="entry name" value="NACHT"/>
    <property type="match status" value="1"/>
</dbReference>
<protein>
    <recommendedName>
        <fullName evidence="1">NACHT domain-containing protein</fullName>
    </recommendedName>
</protein>
<dbReference type="SUPFAM" id="SSF48452">
    <property type="entry name" value="TPR-like"/>
    <property type="match status" value="2"/>
</dbReference>
<dbReference type="EMBL" id="KV907496">
    <property type="protein sequence ID" value="OOF97746.1"/>
    <property type="molecule type" value="Genomic_DNA"/>
</dbReference>
<dbReference type="VEuPathDB" id="FungiDB:ASPCADRAFT_204975"/>
<dbReference type="PANTHER" id="PTHR46082">
    <property type="entry name" value="ATP/GTP-BINDING PROTEIN-RELATED"/>
    <property type="match status" value="1"/>
</dbReference>
<evidence type="ECO:0000313" key="4">
    <source>
        <dbReference type="Proteomes" id="UP000188318"/>
    </source>
</evidence>
<dbReference type="InterPro" id="IPR011990">
    <property type="entry name" value="TPR-like_helical_dom_sf"/>
</dbReference>
<name>A0A1R3RTC0_ASPC5</name>
<dbReference type="InterPro" id="IPR027417">
    <property type="entry name" value="P-loop_NTPase"/>
</dbReference>
<evidence type="ECO:0000313" key="2">
    <source>
        <dbReference type="EMBL" id="OOF97696.1"/>
    </source>
</evidence>
<dbReference type="InterPro" id="IPR029058">
    <property type="entry name" value="AB_hydrolase_fold"/>
</dbReference>
<dbReference type="STRING" id="602072.A0A1R3RTC0"/>
<reference evidence="3" key="1">
    <citation type="submission" date="2016-12" db="EMBL/GenBank/DDBJ databases">
        <authorList>
            <consortium name="DOE Joint Genome Institute"/>
            <person name="Riley R."/>
            <person name="Kuo A."/>
            <person name="Sun H."/>
            <person name="Pangilinan J."/>
            <person name="Culley D."/>
            <person name="Salamov A."/>
            <person name="Magnuson J."/>
            <person name="Bruno K."/>
            <person name="Henrissat B."/>
            <person name="Berka R."/>
            <person name="Tsang A."/>
            <person name="Barry K."/>
            <person name="lapidus A."/>
            <person name="Martin J."/>
            <person name="Lindquist E."/>
            <person name="Wang Z."/>
            <person name="Baker S."/>
            <person name="Grigoriev I."/>
            <person name="Nordberg H.P."/>
            <person name="Cantor M.N."/>
            <person name="Hua S.X."/>
        </authorList>
    </citation>
    <scope>NUCLEOTIDE SEQUENCE [LARGE SCALE GENOMIC DNA]</scope>
    <source>
        <strain evidence="3">ITEM 5010</strain>
    </source>
</reference>
<evidence type="ECO:0000259" key="1">
    <source>
        <dbReference type="Pfam" id="PF05729"/>
    </source>
</evidence>
<dbReference type="Gene3D" id="3.40.50.300">
    <property type="entry name" value="P-loop containing nucleotide triphosphate hydrolases"/>
    <property type="match status" value="1"/>
</dbReference>
<reference evidence="4" key="2">
    <citation type="journal article" date="2017" name="Genome Biol.">
        <title>Comparative genomics reveals high biological diversity and specific adaptations in the industrially and medically important fungal genus Aspergillus.</title>
        <authorList>
            <person name="de Vries R.P."/>
            <person name="Riley R."/>
            <person name="Wiebenga A."/>
            <person name="Aguilar-Osorio G."/>
            <person name="Amillis S."/>
            <person name="Uchima C.A."/>
            <person name="Anderluh G."/>
            <person name="Asadollahi M."/>
            <person name="Askin M."/>
            <person name="Barry K."/>
            <person name="Battaglia E."/>
            <person name="Bayram O."/>
            <person name="Benocci T."/>
            <person name="Braus-Stromeyer S.A."/>
            <person name="Caldana C."/>
            <person name="Canovas D."/>
            <person name="Cerqueira G.C."/>
            <person name="Chen F."/>
            <person name="Chen W."/>
            <person name="Choi C."/>
            <person name="Clum A."/>
            <person name="Dos Santos R.A."/>
            <person name="Damasio A.R."/>
            <person name="Diallinas G."/>
            <person name="Emri T."/>
            <person name="Fekete E."/>
            <person name="Flipphi M."/>
            <person name="Freyberg S."/>
            <person name="Gallo A."/>
            <person name="Gournas C."/>
            <person name="Habgood R."/>
            <person name="Hainaut M."/>
            <person name="Harispe M.L."/>
            <person name="Henrissat B."/>
            <person name="Hilden K.S."/>
            <person name="Hope R."/>
            <person name="Hossain A."/>
            <person name="Karabika E."/>
            <person name="Karaffa L."/>
            <person name="Karanyi Z."/>
            <person name="Krasevec N."/>
            <person name="Kuo A."/>
            <person name="Kusch H."/>
            <person name="LaButti K."/>
            <person name="Lagendijk E.L."/>
            <person name="Lapidus A."/>
            <person name="Levasseur A."/>
            <person name="Lindquist E."/>
            <person name="Lipzen A."/>
            <person name="Logrieco A.F."/>
            <person name="MacCabe A."/>
            <person name="Maekelae M.R."/>
            <person name="Malavazi I."/>
            <person name="Melin P."/>
            <person name="Meyer V."/>
            <person name="Mielnichuk N."/>
            <person name="Miskei M."/>
            <person name="Molnar A.P."/>
            <person name="Mule G."/>
            <person name="Ngan C.Y."/>
            <person name="Orejas M."/>
            <person name="Orosz E."/>
            <person name="Ouedraogo J.P."/>
            <person name="Overkamp K.M."/>
            <person name="Park H.-S."/>
            <person name="Perrone G."/>
            <person name="Piumi F."/>
            <person name="Punt P.J."/>
            <person name="Ram A.F."/>
            <person name="Ramon A."/>
            <person name="Rauscher S."/>
            <person name="Record E."/>
            <person name="Riano-Pachon D.M."/>
            <person name="Robert V."/>
            <person name="Roehrig J."/>
            <person name="Ruller R."/>
            <person name="Salamov A."/>
            <person name="Salih N.S."/>
            <person name="Samson R.A."/>
            <person name="Sandor E."/>
            <person name="Sanguinetti M."/>
            <person name="Schuetze T."/>
            <person name="Sepcic K."/>
            <person name="Shelest E."/>
            <person name="Sherlock G."/>
            <person name="Sophianopoulou V."/>
            <person name="Squina F.M."/>
            <person name="Sun H."/>
            <person name="Susca A."/>
            <person name="Todd R.B."/>
            <person name="Tsang A."/>
            <person name="Unkles S.E."/>
            <person name="van de Wiele N."/>
            <person name="van Rossen-Uffink D."/>
            <person name="Oliveira J.V."/>
            <person name="Vesth T.C."/>
            <person name="Visser J."/>
            <person name="Yu J.-H."/>
            <person name="Zhou M."/>
            <person name="Andersen M.R."/>
            <person name="Archer D.B."/>
            <person name="Baker S.E."/>
            <person name="Benoit I."/>
            <person name="Brakhage A.A."/>
            <person name="Braus G.H."/>
            <person name="Fischer R."/>
            <person name="Frisvad J.C."/>
            <person name="Goldman G.H."/>
            <person name="Houbraken J."/>
            <person name="Oakley B."/>
            <person name="Pocsi I."/>
            <person name="Scazzocchio C."/>
            <person name="Seiboth B."/>
            <person name="vanKuyk P.A."/>
            <person name="Wortman J."/>
            <person name="Dyer P.S."/>
            <person name="Grigoriev I.V."/>
        </authorList>
    </citation>
    <scope>NUCLEOTIDE SEQUENCE [LARGE SCALE GENOMIC DNA]</scope>
    <source>
        <strain evidence="4">ITEM 5010</strain>
    </source>
</reference>
<dbReference type="SUPFAM" id="SSF52540">
    <property type="entry name" value="P-loop containing nucleoside triphosphate hydrolases"/>
    <property type="match status" value="1"/>
</dbReference>
<dbReference type="PANTHER" id="PTHR46082:SF10">
    <property type="entry name" value="NB-ARC DOMAIN-CONTAINING PROTEIN"/>
    <property type="match status" value="1"/>
</dbReference>
<gene>
    <name evidence="3" type="ORF">ASPCADRAFT_141341</name>
    <name evidence="2" type="ORF">ASPCADRAFT_204975</name>
</gene>
<sequence length="1068" mass="120342">MSEYYLRILSLGSDPNIDIVAVHGLNPKSKRNHAEKTWESNGKLWLRDFLPKQIPRARIFLFSYNSNVAIQSSAAGVREQAHVLLDRLRLERENCQSRPLLFIAHSLGGIVVKEALVQAKLSATYGSICTSTFGIAFFGTPHRGTHLARVGGVAARVVRTVLGTASNTLLKALARGSLYAQELSANFDKLLENYQYLSFYETLPFKSIGIIVEKHSAVLGLPDSREKAVALNADHDEICRFPREEDDNYQYVSSLIVELASSATETHAVTSRFTESDSTLLADEDNPSFFMIPYVRNPGFVGREHILDQLAKRIMPLGKAHSRVALYGLGGVGKTQIAIELAHQVHEAHPDASVFWIHANSISRFQEGYYDVIKECDIENTGEKNHNNLVLVRQWLEKQCKRWLLIIDNADHASLFTSEIRHDQGVSKPAAQLEEGSSILQYLPETSYGSILITTRNRAAGVRFVRSVAQNMVEVDTMTKEESRCLIKSALSGDYPTESDMDDIAALLDYLPLAIMQAASFMQENVLTVNEYIKIYNDSDETRMNLLCEPFETLGRDSGTPNALATTLIVSLDHIKKHEPYAIEALSLIAFLDQHHIPTSLMQQKITQALDLTKALGALKAFSLIIANGCDQNFSIHRLVQLAVRKWLIIEHEFEERAIQAMDILAEVYPNAEWENWAICAAYLPHAVSVLNFLPELHGKLLRRRLYLQEGIAYYLWSQGRADEAEKLDLLIVEENKKEYGMDHPETLESIAGLASTYSNQNRLVEAEELDSFLVTARKKVYGANDTVTLTSMLCLASTWRKQARFQEAEVLLLEVLETAKAVYGEEHEMSIDAIGYLGTLYHDQGDLEKAEAFKLRDWNWHKENYGPDHPWTLDTARGLCTVYEDRGKLQEGKELCSQSLQVCEEKLGPDHSTTQECKQTLLGFYTGLEEWQNAEELCLQILGHTSKVHGTAHFETLDWKNQLCSIYWKMGGHDDEVKKMDNEIINDSVRTFGSDHAYTLKFNALARRHQGKDAEAMQLMAQATNKMEVLLGPFHPETLELVRILRSWCEPERDVVHVLLDAEGLGG</sequence>
<dbReference type="Pfam" id="PF13424">
    <property type="entry name" value="TPR_12"/>
    <property type="match status" value="1"/>
</dbReference>
<dbReference type="SUPFAM" id="SSF53474">
    <property type="entry name" value="alpha/beta-Hydrolases"/>
    <property type="match status" value="1"/>
</dbReference>
<feature type="domain" description="NACHT" evidence="1">
    <location>
        <begin position="323"/>
        <end position="490"/>
    </location>
</feature>
<dbReference type="AlphaFoldDB" id="A0A1R3RTC0"/>
<proteinExistence type="predicted"/>
<dbReference type="OMA" id="RAVAQTW"/>
<dbReference type="Pfam" id="PF13374">
    <property type="entry name" value="TPR_10"/>
    <property type="match status" value="2"/>
</dbReference>
<dbReference type="EMBL" id="KV907496">
    <property type="protein sequence ID" value="OOF97696.1"/>
    <property type="molecule type" value="Genomic_DNA"/>
</dbReference>
<accession>A0A1R3RTC0</accession>
<organism evidence="3 4">
    <name type="scientific">Aspergillus carbonarius (strain ITEM 5010)</name>
    <dbReference type="NCBI Taxonomy" id="602072"/>
    <lineage>
        <taxon>Eukaryota</taxon>
        <taxon>Fungi</taxon>
        <taxon>Dikarya</taxon>
        <taxon>Ascomycota</taxon>
        <taxon>Pezizomycotina</taxon>
        <taxon>Eurotiomycetes</taxon>
        <taxon>Eurotiomycetidae</taxon>
        <taxon>Eurotiales</taxon>
        <taxon>Aspergillaceae</taxon>
        <taxon>Aspergillus</taxon>
        <taxon>Aspergillus subgen. Circumdati</taxon>
    </lineage>
</organism>
<dbReference type="InterPro" id="IPR007111">
    <property type="entry name" value="NACHT_NTPase"/>
</dbReference>
<dbReference type="VEuPathDB" id="FungiDB:ASPCADRAFT_141341"/>